<keyword evidence="2" id="KW-1185">Reference proteome</keyword>
<dbReference type="Pfam" id="PF12771">
    <property type="entry name" value="SusD-like_2"/>
    <property type="match status" value="1"/>
</dbReference>
<evidence type="ECO:0000313" key="2">
    <source>
        <dbReference type="Proteomes" id="UP000559010"/>
    </source>
</evidence>
<sequence>MKTINISKKIFAAALAVGMLFSSCDDRFEKLNQNPNQVVEVTPDLILPYIQNGMSAHRFESWRGNVLYAMHYSCLMSSPWLTGSEFLAANDAWTQGMWDRAYQRLGGNLQAMVDFIEEQPDGPDKNAQLAIADVMRVLIYHRLTDFFGDVPYSEAGLGMEGIFQPKYDSQEDIYKDMLSRLETAAQNLRMGENTYGVQDIFYQGEEEGWIRLANSLRLRLAMRISDVEPQLAASHISAVINEPLITTNEWICKMPHEDDGSQWSSGSNGTSAPISAFDAHFMAKALVDNMQDDPRLDLYGRKLGSGEIVGYPSGTVPSDVVLPSFTPDNFSLLNSSAGAVFDLGNDWIHVSAAEVNLLLAEAAFRGIGMTQSDAQAESYYQEGITQGLSYWGLSSNPAFEANVAFDAADGLNQIITQKWIALFPDGFEAFAELRRTDLPRFAADQVYGELPKRHKYPLIEQSLNSENYSEAVSRQGQDIESTSLWWDVN</sequence>
<dbReference type="PROSITE" id="PS51257">
    <property type="entry name" value="PROKAR_LIPOPROTEIN"/>
    <property type="match status" value="1"/>
</dbReference>
<dbReference type="EMBL" id="JABBNU010000011">
    <property type="protein sequence ID" value="NMM50134.1"/>
    <property type="molecule type" value="Genomic_DNA"/>
</dbReference>
<dbReference type="Gene3D" id="1.25.40.390">
    <property type="match status" value="1"/>
</dbReference>
<gene>
    <name evidence="1" type="ORF">HH304_17125</name>
</gene>
<name>A0A848J6Q4_9BACT</name>
<dbReference type="SUPFAM" id="SSF48452">
    <property type="entry name" value="TPR-like"/>
    <property type="match status" value="1"/>
</dbReference>
<proteinExistence type="predicted"/>
<protein>
    <submittedName>
        <fullName evidence="1">SusD/RagB family nutrient-binding outer membrane lipoprotein</fullName>
    </submittedName>
</protein>
<evidence type="ECO:0000313" key="1">
    <source>
        <dbReference type="EMBL" id="NMM50134.1"/>
    </source>
</evidence>
<dbReference type="RefSeq" id="WP_169684416.1">
    <property type="nucleotide sequence ID" value="NZ_JABBNU010000011.1"/>
</dbReference>
<dbReference type="Proteomes" id="UP000559010">
    <property type="component" value="Unassembled WGS sequence"/>
</dbReference>
<accession>A0A848J6Q4</accession>
<reference evidence="1 2" key="1">
    <citation type="submission" date="2020-04" db="EMBL/GenBank/DDBJ databases">
        <title>Flammeovirgaceae bacterium KN852 isolated from deep sea.</title>
        <authorList>
            <person name="Zhang D.-C."/>
        </authorList>
    </citation>
    <scope>NUCLEOTIDE SEQUENCE [LARGE SCALE GENOMIC DNA]</scope>
    <source>
        <strain evidence="1 2">KN852</strain>
    </source>
</reference>
<dbReference type="InterPro" id="IPR011990">
    <property type="entry name" value="TPR-like_helical_dom_sf"/>
</dbReference>
<dbReference type="AlphaFoldDB" id="A0A848J6Q4"/>
<keyword evidence="1" id="KW-0449">Lipoprotein</keyword>
<organism evidence="1 2">
    <name type="scientific">Marinigracilibium pacificum</name>
    <dbReference type="NCBI Taxonomy" id="2729599"/>
    <lineage>
        <taxon>Bacteria</taxon>
        <taxon>Pseudomonadati</taxon>
        <taxon>Bacteroidota</taxon>
        <taxon>Cytophagia</taxon>
        <taxon>Cytophagales</taxon>
        <taxon>Flammeovirgaceae</taxon>
        <taxon>Marinigracilibium</taxon>
    </lineage>
</organism>
<comment type="caution">
    <text evidence="1">The sequence shown here is derived from an EMBL/GenBank/DDBJ whole genome shotgun (WGS) entry which is preliminary data.</text>
</comment>
<dbReference type="InterPro" id="IPR041662">
    <property type="entry name" value="SusD-like_2"/>
</dbReference>